<dbReference type="SMART" id="SM00563">
    <property type="entry name" value="PlsC"/>
    <property type="match status" value="1"/>
</dbReference>
<dbReference type="GO" id="GO:0016746">
    <property type="term" value="F:acyltransferase activity"/>
    <property type="evidence" value="ECO:0007669"/>
    <property type="project" value="InterPro"/>
</dbReference>
<keyword evidence="6" id="KW-1185">Reference proteome</keyword>
<evidence type="ECO:0000256" key="1">
    <source>
        <dbReference type="SAM" id="MobiDB-lite"/>
    </source>
</evidence>
<dbReference type="STRING" id="49012.A0A0F7RY33"/>
<accession>A0A0F7RY33</accession>
<dbReference type="CDD" id="cd07990">
    <property type="entry name" value="LPLAT_LCLAT1-like"/>
    <property type="match status" value="1"/>
</dbReference>
<reference evidence="4" key="2">
    <citation type="submission" date="2014-06" db="EMBL/GenBank/DDBJ databases">
        <authorList>
            <person name="Berkman J.Paul."/>
        </authorList>
    </citation>
    <scope>NUCLEOTIDE SEQUENCE [LARGE SCALE GENOMIC DNA]</scope>
</reference>
<dbReference type="EMBL" id="CCFA01001831">
    <property type="protein sequence ID" value="CDR99999.1"/>
    <property type="molecule type" value="Genomic_DNA"/>
</dbReference>
<dbReference type="OrthoDB" id="189226at2759"/>
<dbReference type="EMBL" id="LK056666">
    <property type="protein sequence ID" value="CDU24307.1"/>
    <property type="molecule type" value="Genomic_DNA"/>
</dbReference>
<keyword evidence="2" id="KW-0812">Transmembrane</keyword>
<reference evidence="6" key="3">
    <citation type="submission" date="2014-06" db="EMBL/GenBank/DDBJ databases">
        <authorList>
            <person name="Berkman P.J."/>
        </authorList>
    </citation>
    <scope>NUCLEOTIDE SEQUENCE [LARGE SCALE GENOMIC DNA]</scope>
</reference>
<dbReference type="InterPro" id="IPR002123">
    <property type="entry name" value="Plipid/glycerol_acylTrfase"/>
</dbReference>
<name>A0A0F7RY33_9BASI</name>
<dbReference type="Pfam" id="PF01553">
    <property type="entry name" value="Acyltransferase"/>
    <property type="match status" value="1"/>
</dbReference>
<dbReference type="PANTHER" id="PTHR10983">
    <property type="entry name" value="1-ACYLGLYCEROL-3-PHOSPHATE ACYLTRANSFERASE-RELATED"/>
    <property type="match status" value="1"/>
</dbReference>
<gene>
    <name evidence="4" type="primary">SSCI33260.1</name>
    <name evidence="5" type="ORF">SPSC_03378</name>
</gene>
<reference evidence="5" key="1">
    <citation type="submission" date="2014-06" db="EMBL/GenBank/DDBJ databases">
        <authorList>
            <person name="Ju J."/>
            <person name="Zhang J."/>
        </authorList>
    </citation>
    <scope>NUCLEOTIDE SEQUENCE</scope>
    <source>
        <strain evidence="5">SscI8</strain>
    </source>
</reference>
<dbReference type="PANTHER" id="PTHR10983:SF16">
    <property type="entry name" value="LYSOCARDIOLIPIN ACYLTRANSFERASE 1"/>
    <property type="match status" value="1"/>
</dbReference>
<feature type="domain" description="Phospholipid/glycerol acyltransferase" evidence="3">
    <location>
        <begin position="143"/>
        <end position="282"/>
    </location>
</feature>
<proteinExistence type="predicted"/>
<keyword evidence="2" id="KW-0472">Membrane</keyword>
<evidence type="ECO:0000313" key="4">
    <source>
        <dbReference type="EMBL" id="CDR99999.1"/>
    </source>
</evidence>
<evidence type="ECO:0000259" key="3">
    <source>
        <dbReference type="SMART" id="SM00563"/>
    </source>
</evidence>
<dbReference type="Proteomes" id="UP000242770">
    <property type="component" value="Unassembled WGS sequence"/>
</dbReference>
<dbReference type="GO" id="GO:0005783">
    <property type="term" value="C:endoplasmic reticulum"/>
    <property type="evidence" value="ECO:0007669"/>
    <property type="project" value="TreeGrafter"/>
</dbReference>
<feature type="transmembrane region" description="Helical" evidence="2">
    <location>
        <begin position="47"/>
        <end position="73"/>
    </location>
</feature>
<dbReference type="AlphaFoldDB" id="A0A0F7RY33"/>
<sequence>MDVNGASHVGTEDDVSAKTGLGTSADAPPYAVPISSRPPKQTYVQSIVFALVFNFCIVSAHLFQLLSWPLSLFSATKPIYHERIAYSKLAFSRALLLISQFFGPTQLVISIGDGKGGYLDPEPFVHRDKQTGRIVSVDLPSRSIWMSNHQVYTDWLYLWCLAYYGDLADSILIILKKSLKWIPFVGWGMQFYRFIFLARNWASDQAQLAKQLGEVASQNHKPSPSESSTAASTNTAKKLLLLIFPEGTLVSRQTRPISAKFAEKTGIKDLENLLLPRSTGLFFCLRTLAKEMDDLWLVDFTIGYPGVPPAGYGQDFYTLRSIFMQGIPPPAIHIHFTMTRITPPVAGDTSSNVPTVAQVSTADVDVPPLGANVKPAESSEEERTAFESWLRQRWSEKDAQMHRFYTDGDFVQGDFAKLVKEGNKVDATQPQPKFVVLPAELRSLREIGDAACWGIPFIVGWNVRKVYKAVFG</sequence>
<evidence type="ECO:0000313" key="5">
    <source>
        <dbReference type="EMBL" id="CDU24307.1"/>
    </source>
</evidence>
<evidence type="ECO:0000313" key="6">
    <source>
        <dbReference type="Proteomes" id="UP000242770"/>
    </source>
</evidence>
<dbReference type="SUPFAM" id="SSF69593">
    <property type="entry name" value="Glycerol-3-phosphate (1)-acyltransferase"/>
    <property type="match status" value="1"/>
</dbReference>
<keyword evidence="2" id="KW-1133">Transmembrane helix</keyword>
<organism evidence="4 6">
    <name type="scientific">Sporisorium scitamineum</name>
    <dbReference type="NCBI Taxonomy" id="49012"/>
    <lineage>
        <taxon>Eukaryota</taxon>
        <taxon>Fungi</taxon>
        <taxon>Dikarya</taxon>
        <taxon>Basidiomycota</taxon>
        <taxon>Ustilaginomycotina</taxon>
        <taxon>Ustilaginomycetes</taxon>
        <taxon>Ustilaginales</taxon>
        <taxon>Ustilaginaceae</taxon>
        <taxon>Sporisorium</taxon>
    </lineage>
</organism>
<protein>
    <submittedName>
        <fullName evidence="5">Related to CST26-protein required for incorporation of stearic acid into phosphatidylinositol</fullName>
    </submittedName>
</protein>
<evidence type="ECO:0000256" key="2">
    <source>
        <dbReference type="SAM" id="Phobius"/>
    </source>
</evidence>
<dbReference type="GO" id="GO:0036149">
    <property type="term" value="P:phosphatidylinositol acyl-chain remodeling"/>
    <property type="evidence" value="ECO:0007669"/>
    <property type="project" value="TreeGrafter"/>
</dbReference>
<feature type="region of interest" description="Disordered" evidence="1">
    <location>
        <begin position="1"/>
        <end position="22"/>
    </location>
</feature>